<feature type="domain" description="Sugar-binding" evidence="5">
    <location>
        <begin position="71"/>
        <end position="315"/>
    </location>
</feature>
<dbReference type="Gene3D" id="1.10.10.10">
    <property type="entry name" value="Winged helix-like DNA-binding domain superfamily/Winged helix DNA-binding domain"/>
    <property type="match status" value="1"/>
</dbReference>
<dbReference type="PANTHER" id="PTHR34294">
    <property type="entry name" value="TRANSCRIPTIONAL REGULATOR-RELATED"/>
    <property type="match status" value="1"/>
</dbReference>
<evidence type="ECO:0000256" key="2">
    <source>
        <dbReference type="ARBA" id="ARBA00023015"/>
    </source>
</evidence>
<dbReference type="PANTHER" id="PTHR34294:SF1">
    <property type="entry name" value="TRANSCRIPTIONAL REGULATOR LSRR"/>
    <property type="match status" value="1"/>
</dbReference>
<dbReference type="EMBL" id="JAGSNF010000023">
    <property type="protein sequence ID" value="MBR7744740.1"/>
    <property type="molecule type" value="Genomic_DNA"/>
</dbReference>
<dbReference type="InterPro" id="IPR037171">
    <property type="entry name" value="NagB/RpiA_transferase-like"/>
</dbReference>
<gene>
    <name evidence="6" type="ORF">KC207_15695</name>
</gene>
<dbReference type="SUPFAM" id="SSF100950">
    <property type="entry name" value="NagB/RpiA/CoA transferase-like"/>
    <property type="match status" value="1"/>
</dbReference>
<dbReference type="InterPro" id="IPR007324">
    <property type="entry name" value="Sugar-bd_dom_put"/>
</dbReference>
<dbReference type="Proteomes" id="UP000677016">
    <property type="component" value="Unassembled WGS sequence"/>
</dbReference>
<keyword evidence="4" id="KW-0804">Transcription</keyword>
<dbReference type="Gene3D" id="3.40.50.1360">
    <property type="match status" value="1"/>
</dbReference>
<keyword evidence="2" id="KW-0805">Transcription regulation</keyword>
<comment type="similarity">
    <text evidence="1">Belongs to the SorC transcriptional regulatory family.</text>
</comment>
<accession>A0A941I1A9</accession>
<organism evidence="6 7">
    <name type="scientific">Phycicoccus avicenniae</name>
    <dbReference type="NCBI Taxonomy" id="2828860"/>
    <lineage>
        <taxon>Bacteria</taxon>
        <taxon>Bacillati</taxon>
        <taxon>Actinomycetota</taxon>
        <taxon>Actinomycetes</taxon>
        <taxon>Micrococcales</taxon>
        <taxon>Intrasporangiaceae</taxon>
        <taxon>Phycicoccus</taxon>
    </lineage>
</organism>
<dbReference type="RefSeq" id="WP_211604262.1">
    <property type="nucleotide sequence ID" value="NZ_JAGSNF010000023.1"/>
</dbReference>
<proteinExistence type="inferred from homology"/>
<keyword evidence="3" id="KW-0238">DNA-binding</keyword>
<evidence type="ECO:0000313" key="6">
    <source>
        <dbReference type="EMBL" id="MBR7744740.1"/>
    </source>
</evidence>
<dbReference type="Pfam" id="PF04198">
    <property type="entry name" value="Sugar-bind"/>
    <property type="match status" value="1"/>
</dbReference>
<evidence type="ECO:0000256" key="1">
    <source>
        <dbReference type="ARBA" id="ARBA00010466"/>
    </source>
</evidence>
<dbReference type="GO" id="GO:0003677">
    <property type="term" value="F:DNA binding"/>
    <property type="evidence" value="ECO:0007669"/>
    <property type="project" value="UniProtKB-KW"/>
</dbReference>
<evidence type="ECO:0000313" key="7">
    <source>
        <dbReference type="Proteomes" id="UP000677016"/>
    </source>
</evidence>
<dbReference type="InterPro" id="IPR036388">
    <property type="entry name" value="WH-like_DNA-bd_sf"/>
</dbReference>
<evidence type="ECO:0000259" key="5">
    <source>
        <dbReference type="Pfam" id="PF04198"/>
    </source>
</evidence>
<name>A0A941I1A9_9MICO</name>
<keyword evidence="7" id="KW-1185">Reference proteome</keyword>
<evidence type="ECO:0000256" key="3">
    <source>
        <dbReference type="ARBA" id="ARBA00023125"/>
    </source>
</evidence>
<dbReference type="InterPro" id="IPR051054">
    <property type="entry name" value="SorC_transcr_regulators"/>
</dbReference>
<comment type="caution">
    <text evidence="6">The sequence shown here is derived from an EMBL/GenBank/DDBJ whole genome shotgun (WGS) entry which is preliminary data.</text>
</comment>
<protein>
    <submittedName>
        <fullName evidence="6">Cro/Cl family transcriptional regulator</fullName>
    </submittedName>
</protein>
<reference evidence="6" key="1">
    <citation type="submission" date="2021-04" db="EMBL/GenBank/DDBJ databases">
        <title>Phycicoccus avicenniae sp. nov., a novel endophytic actinomycetes isolated from branch of Avicennia mariana.</title>
        <authorList>
            <person name="Tuo L."/>
        </authorList>
    </citation>
    <scope>NUCLEOTIDE SEQUENCE</scope>
    <source>
        <strain evidence="6">BSK3Z-2</strain>
    </source>
</reference>
<dbReference type="GO" id="GO:0030246">
    <property type="term" value="F:carbohydrate binding"/>
    <property type="evidence" value="ECO:0007669"/>
    <property type="project" value="InterPro"/>
</dbReference>
<dbReference type="AlphaFoldDB" id="A0A941I1A9"/>
<sequence>MTEATRAEPLPAADAVLAAEAARRHYLAGESKVDIAAAMGVSRFKVARLLEAARTSGIVRIEIVDSTGVDSALSAELRTAYGLGRCVVVDCPDDPALLRSHVGRAGADVLLDVVRPGDVLGLPWARTVSAMIAALPGLPPVSVVQLSGAMVIPGEHSPVDIVRAAAALTGQEAHVYYAPLILDDAESAAAMRRQPAVARAAAEVARVSVAVLSVGAWVPGHSTIHDAVPPAVRAEVKAAGAVGEALGVFVDAAGEPVGTELGGRLVTVGAEQLRAVPQTIALATGKAKAGAVRAFLVGGWVDSLVVDRTLATELLRRAPD</sequence>
<evidence type="ECO:0000256" key="4">
    <source>
        <dbReference type="ARBA" id="ARBA00023163"/>
    </source>
</evidence>